<evidence type="ECO:0008006" key="4">
    <source>
        <dbReference type="Google" id="ProtNLM"/>
    </source>
</evidence>
<dbReference type="RefSeq" id="WP_265218639.1">
    <property type="nucleotide sequence ID" value="NZ_JAPEUL010000007.1"/>
</dbReference>
<proteinExistence type="predicted"/>
<comment type="caution">
    <text evidence="2">The sequence shown here is derived from an EMBL/GenBank/DDBJ whole genome shotgun (WGS) entry which is preliminary data.</text>
</comment>
<dbReference type="Gene3D" id="1.10.443.10">
    <property type="entry name" value="Intergrase catalytic core"/>
    <property type="match status" value="1"/>
</dbReference>
<keyword evidence="1" id="KW-0233">DNA recombination</keyword>
<sequence>MKKSQKLTTRQLYSLKDKLTKHLDLEKRDLKLENRYIKLYSNACTIEFDIDQNLEPKAKTISNEISKLHSLFLARPSQKYKFRHASQDLFSSGNNLFEEMVESNKTALIPVNIALHSISSALHFARSYGTALREYISALSETENTLINSHCVKKHHHYLNKYQSIAYEKTPIPKSLKNLKIRSWRNGNNININTINNGISIQLAVKLYIASIWILIASVSSARSKSLLTLKRDCFKQSPIDGLFDLVLRIPKTSERWELEEVNRPIPDIIYDYGLEFAAFVCEIENRRNFVNDDGDAFLFSRILNTRSISAFTNDQEVSHLNWSLSDDFVNNCLDIFFDWIESPLINGKRWYVRTHQFRRFFAVLYFNFTDGEGLDELSWFMGHANLDQTFHYAEVAPTDEWIEEAEVTIAKIGASLNKEINADDDIKEIIYEARKTSKISIIIEPLVKRLISEHKEKYQKEVRFLRIDGEGIFFYFTKK</sequence>
<dbReference type="InterPro" id="IPR013762">
    <property type="entry name" value="Integrase-like_cat_sf"/>
</dbReference>
<dbReference type="SUPFAM" id="SSF56349">
    <property type="entry name" value="DNA breaking-rejoining enzymes"/>
    <property type="match status" value="1"/>
</dbReference>
<reference evidence="2" key="1">
    <citation type="submission" date="2022-11" db="EMBL/GenBank/DDBJ databases">
        <title>Marinomonas sp. nov., isolated from marine algae.</title>
        <authorList>
            <person name="Choi D.G."/>
            <person name="Kim J.M."/>
            <person name="Lee J.K."/>
            <person name="Baek J.H."/>
            <person name="Jeon C.O."/>
        </authorList>
    </citation>
    <scope>NUCLEOTIDE SEQUENCE</scope>
    <source>
        <strain evidence="2">KJ51-3</strain>
    </source>
</reference>
<protein>
    <recommendedName>
        <fullName evidence="4">Phage integrase family protein</fullName>
    </recommendedName>
</protein>
<evidence type="ECO:0000256" key="1">
    <source>
        <dbReference type="ARBA" id="ARBA00023172"/>
    </source>
</evidence>
<accession>A0ABT3KFX3</accession>
<organism evidence="2 3">
    <name type="scientific">Marinomonas rhodophyticola</name>
    <dbReference type="NCBI Taxonomy" id="2992803"/>
    <lineage>
        <taxon>Bacteria</taxon>
        <taxon>Pseudomonadati</taxon>
        <taxon>Pseudomonadota</taxon>
        <taxon>Gammaproteobacteria</taxon>
        <taxon>Oceanospirillales</taxon>
        <taxon>Oceanospirillaceae</taxon>
        <taxon>Marinomonas</taxon>
    </lineage>
</organism>
<name>A0ABT3KFX3_9GAMM</name>
<dbReference type="EMBL" id="JAPEUL010000007">
    <property type="protein sequence ID" value="MCW4629443.1"/>
    <property type="molecule type" value="Genomic_DNA"/>
</dbReference>
<keyword evidence="3" id="KW-1185">Reference proteome</keyword>
<gene>
    <name evidence="2" type="ORF">ONZ52_10895</name>
</gene>
<dbReference type="InterPro" id="IPR011010">
    <property type="entry name" value="DNA_brk_join_enz"/>
</dbReference>
<evidence type="ECO:0000313" key="3">
    <source>
        <dbReference type="Proteomes" id="UP001431181"/>
    </source>
</evidence>
<dbReference type="Proteomes" id="UP001431181">
    <property type="component" value="Unassembled WGS sequence"/>
</dbReference>
<evidence type="ECO:0000313" key="2">
    <source>
        <dbReference type="EMBL" id="MCW4629443.1"/>
    </source>
</evidence>